<organism evidence="2">
    <name type="scientific">Streptomyces haneummycinicus</name>
    <dbReference type="NCBI Taxonomy" id="3074435"/>
    <lineage>
        <taxon>Bacteria</taxon>
        <taxon>Bacillati</taxon>
        <taxon>Actinomycetota</taxon>
        <taxon>Actinomycetes</taxon>
        <taxon>Kitasatosporales</taxon>
        <taxon>Streptomycetaceae</taxon>
        <taxon>Streptomyces</taxon>
    </lineage>
</organism>
<reference evidence="2" key="1">
    <citation type="submission" date="2024-06" db="EMBL/GenBank/DDBJ databases">
        <authorList>
            <consortium name="consrtm"/>
            <person name="Uemura M."/>
            <person name="Terahara T."/>
        </authorList>
    </citation>
    <scope>NUCLEOTIDE SEQUENCE</scope>
    <source>
        <strain evidence="2">KM77-8</strain>
    </source>
</reference>
<keyword evidence="1" id="KW-1133">Transmembrane helix</keyword>
<keyword evidence="1" id="KW-0812">Transmembrane</keyword>
<sequence>MTAALTTQALSATGRSAPRQLRWLLRLHRPALIACVALTVLLGAALLWLAGPVTDSAAAALKEFSACDYTPPCSYDRGAVDLHTNLYTYTTFAVLIVPFLFAAWAGGSLIGREMESGTAHFAWTQGVSPARWLVSRLAFPAALTITVTGLTGWLHRRAWAAGKHLQTSKPWDDALTFYANGTFPVALALTGLAVGVLAGLVLRRALTALATAVATIGVLWAAVHTALPSLWPSVTRVTSLEKGLEGRASGSARAS</sequence>
<dbReference type="AlphaFoldDB" id="A0AAT9HZ95"/>
<feature type="transmembrane region" description="Helical" evidence="1">
    <location>
        <begin position="132"/>
        <end position="155"/>
    </location>
</feature>
<name>A0AAT9HZ95_9ACTN</name>
<protein>
    <recommendedName>
        <fullName evidence="3">ABC transporter permease</fullName>
    </recommendedName>
</protein>
<feature type="transmembrane region" description="Helical" evidence="1">
    <location>
        <begin position="175"/>
        <end position="198"/>
    </location>
</feature>
<feature type="transmembrane region" description="Helical" evidence="1">
    <location>
        <begin position="205"/>
        <end position="223"/>
    </location>
</feature>
<evidence type="ECO:0008006" key="3">
    <source>
        <dbReference type="Google" id="ProtNLM"/>
    </source>
</evidence>
<keyword evidence="1" id="KW-0472">Membrane</keyword>
<dbReference type="EMBL" id="AP035768">
    <property type="protein sequence ID" value="BFO22726.1"/>
    <property type="molecule type" value="Genomic_DNA"/>
</dbReference>
<evidence type="ECO:0000256" key="1">
    <source>
        <dbReference type="SAM" id="Phobius"/>
    </source>
</evidence>
<accession>A0AAT9HZ95</accession>
<gene>
    <name evidence="2" type="ORF">SHKM778_91140</name>
</gene>
<feature type="transmembrane region" description="Helical" evidence="1">
    <location>
        <begin position="31"/>
        <end position="51"/>
    </location>
</feature>
<feature type="transmembrane region" description="Helical" evidence="1">
    <location>
        <begin position="86"/>
        <end position="111"/>
    </location>
</feature>
<proteinExistence type="predicted"/>
<evidence type="ECO:0000313" key="2">
    <source>
        <dbReference type="EMBL" id="BFO22726.1"/>
    </source>
</evidence>
<reference evidence="2" key="2">
    <citation type="submission" date="2024-07" db="EMBL/GenBank/DDBJ databases">
        <title>Streptomyces haneummycinica sp. nov., a new antibiotic-producing actinobacterium isolated from marine sediment.</title>
        <authorList>
            <person name="Uemura M."/>
            <person name="Hamada M."/>
            <person name="Hirano S."/>
            <person name="Kobayashi K."/>
            <person name="Ohshiro T."/>
            <person name="Kobayashi T."/>
            <person name="Terahara T."/>
        </authorList>
    </citation>
    <scope>NUCLEOTIDE SEQUENCE</scope>
    <source>
        <strain evidence="2">KM77-8</strain>
    </source>
</reference>